<dbReference type="Proteomes" id="UP000472827">
    <property type="component" value="Unassembled WGS sequence"/>
</dbReference>
<organism evidence="1 2">
    <name type="scientific">Aeromonas rivipollensis</name>
    <dbReference type="NCBI Taxonomy" id="948519"/>
    <lineage>
        <taxon>Bacteria</taxon>
        <taxon>Pseudomonadati</taxon>
        <taxon>Pseudomonadota</taxon>
        <taxon>Gammaproteobacteria</taxon>
        <taxon>Aeromonadales</taxon>
        <taxon>Aeromonadaceae</taxon>
        <taxon>Aeromonas</taxon>
    </lineage>
</organism>
<evidence type="ECO:0000313" key="1">
    <source>
        <dbReference type="EMBL" id="NEX88218.1"/>
    </source>
</evidence>
<keyword evidence="2" id="KW-1185">Reference proteome</keyword>
<dbReference type="RefSeq" id="WP_163136033.1">
    <property type="nucleotide sequence ID" value="NZ_JAAILA010000008.1"/>
</dbReference>
<name>A0ABX0CWA4_9GAMM</name>
<evidence type="ECO:0000313" key="2">
    <source>
        <dbReference type="Proteomes" id="UP000472827"/>
    </source>
</evidence>
<protein>
    <submittedName>
        <fullName evidence="1">Uncharacterized protein</fullName>
    </submittedName>
</protein>
<sequence>MKSCFDITPEVAHELISINQASDTNRANMLWFCFFEPHCSDPYGIYRFFKFWGGEALYNHHVGREKTGNILMRIGRPCIVKAKVKIEFLKESYYPCRALARVYLSNHGYSINGSIEHEGYSTENIQNNNIYEVIEYPSEHFFNLTKCDEWQGEATL</sequence>
<dbReference type="EMBL" id="JAAILA010000008">
    <property type="protein sequence ID" value="NEX88218.1"/>
    <property type="molecule type" value="Genomic_DNA"/>
</dbReference>
<proteinExistence type="predicted"/>
<reference evidence="1 2" key="1">
    <citation type="submission" date="2020-02" db="EMBL/GenBank/DDBJ databases">
        <title>Genome sequencing of Aeromonas rivipollensis.</title>
        <authorList>
            <person name="Fono-Tamo Ubani E.K."/>
            <person name="Lekota K.E."/>
        </authorList>
    </citation>
    <scope>NUCLEOTIDE SEQUENCE [LARGE SCALE GENOMIC DNA]</scope>
    <source>
        <strain evidence="1 2">G78</strain>
    </source>
</reference>
<accession>A0ABX0CWA4</accession>
<gene>
    <name evidence="1" type="ORF">G4923_05765</name>
</gene>
<comment type="caution">
    <text evidence="1">The sequence shown here is derived from an EMBL/GenBank/DDBJ whole genome shotgun (WGS) entry which is preliminary data.</text>
</comment>